<sequence length="294" mass="32200">MHFLIITNLVWAFSFSLIGVYLAGQVDAWFSVLFRIGLAMLVFIPFLKLGNLSRTTMAKVMAIGACQLGIMYGFYYQSFLLLSVPEVLLFTVFTPIYVTLIDDLLHSRFNPWYLITAIIAVLGAVVIKYAGINEGFVVGFLVVQGANMAMAIGQVAYKKLSENELKDVKHSEVFGLFYIGAFLVAVVAFMLLGSTEKMPTTTTQWGVLTYLGIIASGLGYFMWNKGACLVNAGTLAAMNNVLVPLGLLVNLVIWNRDADLVKLALGGGIILLSLIFNETVGKQKIKQKELAQQG</sequence>
<dbReference type="Pfam" id="PF00892">
    <property type="entry name" value="EamA"/>
    <property type="match status" value="1"/>
</dbReference>
<dbReference type="KEGG" id="mya:MORIYA_3833"/>
<reference evidence="4" key="1">
    <citation type="submission" date="2018-05" db="EMBL/GenBank/DDBJ databases">
        <authorList>
            <person name="Cea G.-C."/>
            <person name="William W."/>
        </authorList>
    </citation>
    <scope>NUCLEOTIDE SEQUENCE [LARGE SCALE GENOMIC DNA]</scope>
    <source>
        <strain evidence="4">DB21MT 5</strain>
    </source>
</reference>
<name>A0A330M1J5_9GAMM</name>
<feature type="transmembrane region" description="Helical" evidence="1">
    <location>
        <begin position="205"/>
        <end position="223"/>
    </location>
</feature>
<evidence type="ECO:0000259" key="2">
    <source>
        <dbReference type="Pfam" id="PF00892"/>
    </source>
</evidence>
<evidence type="ECO:0000256" key="1">
    <source>
        <dbReference type="SAM" id="Phobius"/>
    </source>
</evidence>
<dbReference type="PANTHER" id="PTHR22911:SF130">
    <property type="entry name" value="BIOTIN TRANSPORTER"/>
    <property type="match status" value="1"/>
</dbReference>
<evidence type="ECO:0000313" key="4">
    <source>
        <dbReference type="Proteomes" id="UP000250163"/>
    </source>
</evidence>
<keyword evidence="1" id="KW-0472">Membrane</keyword>
<organism evidence="3 4">
    <name type="scientific">Moritella yayanosii</name>
    <dbReference type="NCBI Taxonomy" id="69539"/>
    <lineage>
        <taxon>Bacteria</taxon>
        <taxon>Pseudomonadati</taxon>
        <taxon>Pseudomonadota</taxon>
        <taxon>Gammaproteobacteria</taxon>
        <taxon>Alteromonadales</taxon>
        <taxon>Moritellaceae</taxon>
        <taxon>Moritella</taxon>
    </lineage>
</organism>
<keyword evidence="4" id="KW-1185">Reference proteome</keyword>
<dbReference type="AlphaFoldDB" id="A0A330M1J5"/>
<dbReference type="EMBL" id="LS483250">
    <property type="protein sequence ID" value="SQD80285.1"/>
    <property type="molecule type" value="Genomic_DNA"/>
</dbReference>
<dbReference type="PANTHER" id="PTHR22911">
    <property type="entry name" value="ACYL-MALONYL CONDENSING ENZYME-RELATED"/>
    <property type="match status" value="1"/>
</dbReference>
<feature type="domain" description="EamA" evidence="2">
    <location>
        <begin position="3"/>
        <end position="127"/>
    </location>
</feature>
<feature type="transmembrane region" description="Helical" evidence="1">
    <location>
        <begin position="87"/>
        <end position="105"/>
    </location>
</feature>
<dbReference type="Proteomes" id="UP000250163">
    <property type="component" value="Chromosome MORIYA"/>
</dbReference>
<dbReference type="SUPFAM" id="SSF103481">
    <property type="entry name" value="Multidrug resistance efflux transporter EmrE"/>
    <property type="match status" value="2"/>
</dbReference>
<evidence type="ECO:0000313" key="3">
    <source>
        <dbReference type="EMBL" id="SQD80285.1"/>
    </source>
</evidence>
<feature type="transmembrane region" description="Helical" evidence="1">
    <location>
        <begin position="112"/>
        <end position="130"/>
    </location>
</feature>
<gene>
    <name evidence="3" type="primary">yigM</name>
    <name evidence="3" type="ORF">MORIYA_3833</name>
</gene>
<proteinExistence type="predicted"/>
<dbReference type="InterPro" id="IPR000620">
    <property type="entry name" value="EamA_dom"/>
</dbReference>
<feature type="transmembrane region" description="Helical" evidence="1">
    <location>
        <begin position="5"/>
        <end position="23"/>
    </location>
</feature>
<accession>A0A330M1J5</accession>
<keyword evidence="1" id="KW-1133">Transmembrane helix</keyword>
<dbReference type="GO" id="GO:0016020">
    <property type="term" value="C:membrane"/>
    <property type="evidence" value="ECO:0007669"/>
    <property type="project" value="InterPro"/>
</dbReference>
<feature type="transmembrane region" description="Helical" evidence="1">
    <location>
        <begin position="235"/>
        <end position="254"/>
    </location>
</feature>
<dbReference type="OrthoDB" id="1412048at2"/>
<feature type="transmembrane region" description="Helical" evidence="1">
    <location>
        <begin position="173"/>
        <end position="193"/>
    </location>
</feature>
<dbReference type="InterPro" id="IPR037185">
    <property type="entry name" value="EmrE-like"/>
</dbReference>
<protein>
    <recommendedName>
        <fullName evidence="2">EamA domain-containing protein</fullName>
    </recommendedName>
</protein>
<feature type="transmembrane region" description="Helical" evidence="1">
    <location>
        <begin position="29"/>
        <end position="49"/>
    </location>
</feature>
<keyword evidence="1" id="KW-0812">Transmembrane</keyword>
<dbReference type="RefSeq" id="WP_112717521.1">
    <property type="nucleotide sequence ID" value="NZ_LS483250.1"/>
</dbReference>
<feature type="transmembrane region" description="Helical" evidence="1">
    <location>
        <begin position="136"/>
        <end position="157"/>
    </location>
</feature>